<proteinExistence type="predicted"/>
<evidence type="ECO:0000313" key="1">
    <source>
        <dbReference type="EMBL" id="MFL0197380.1"/>
    </source>
</evidence>
<evidence type="ECO:0008006" key="3">
    <source>
        <dbReference type="Google" id="ProtNLM"/>
    </source>
</evidence>
<gene>
    <name evidence="1" type="ORF">ACJDU8_17695</name>
</gene>
<dbReference type="Proteomes" id="UP001623660">
    <property type="component" value="Unassembled WGS sequence"/>
</dbReference>
<accession>A0ABW8SMV7</accession>
<name>A0ABW8SMV7_9CLOT</name>
<sequence>MAISDQQRDELNNASPVCRDVKLGTEIQNLGKRVAAAQENSVAVDAVGLVADFNTLLARLKAAGLMTNL</sequence>
<dbReference type="Gene3D" id="6.10.140.1630">
    <property type="match status" value="1"/>
</dbReference>
<reference evidence="1 2" key="1">
    <citation type="submission" date="2024-11" db="EMBL/GenBank/DDBJ databases">
        <authorList>
            <person name="Heng Y.C."/>
            <person name="Lim A.C.H."/>
            <person name="Lee J.K.Y."/>
            <person name="Kittelmann S."/>
        </authorList>
    </citation>
    <scope>NUCLEOTIDE SEQUENCE [LARGE SCALE GENOMIC DNA]</scope>
    <source>
        <strain evidence="1 2">WILCCON 0269</strain>
    </source>
</reference>
<evidence type="ECO:0000313" key="2">
    <source>
        <dbReference type="Proteomes" id="UP001623660"/>
    </source>
</evidence>
<protein>
    <recommendedName>
        <fullName evidence="3">Head fiber protein</fullName>
    </recommendedName>
</protein>
<dbReference type="RefSeq" id="WP_406793485.1">
    <property type="nucleotide sequence ID" value="NZ_JBJHZX010000029.1"/>
</dbReference>
<comment type="caution">
    <text evidence="1">The sequence shown here is derived from an EMBL/GenBank/DDBJ whole genome shotgun (WGS) entry which is preliminary data.</text>
</comment>
<dbReference type="EMBL" id="JBJHZX010000029">
    <property type="protein sequence ID" value="MFL0197380.1"/>
    <property type="molecule type" value="Genomic_DNA"/>
</dbReference>
<organism evidence="1 2">
    <name type="scientific">Candidatus Clostridium eludens</name>
    <dbReference type="NCBI Taxonomy" id="3381663"/>
    <lineage>
        <taxon>Bacteria</taxon>
        <taxon>Bacillati</taxon>
        <taxon>Bacillota</taxon>
        <taxon>Clostridia</taxon>
        <taxon>Eubacteriales</taxon>
        <taxon>Clostridiaceae</taxon>
        <taxon>Clostridium</taxon>
    </lineage>
</organism>
<keyword evidence="2" id="KW-1185">Reference proteome</keyword>